<dbReference type="AlphaFoldDB" id="A0A8S1JDU4"/>
<gene>
    <name evidence="2" type="ORF">OSTQU699_LOCUS10775</name>
</gene>
<dbReference type="Proteomes" id="UP000708148">
    <property type="component" value="Unassembled WGS sequence"/>
</dbReference>
<evidence type="ECO:0000256" key="1">
    <source>
        <dbReference type="SAM" id="MobiDB-lite"/>
    </source>
</evidence>
<feature type="region of interest" description="Disordered" evidence="1">
    <location>
        <begin position="19"/>
        <end position="44"/>
    </location>
</feature>
<dbReference type="OrthoDB" id="10054666at2759"/>
<feature type="non-terminal residue" evidence="2">
    <location>
        <position position="1"/>
    </location>
</feature>
<comment type="caution">
    <text evidence="2">The sequence shown here is derived from an EMBL/GenBank/DDBJ whole genome shotgun (WGS) entry which is preliminary data.</text>
</comment>
<accession>A0A8S1JDU4</accession>
<sequence>IIIHIGDGEDCTKNGDLPCSLRESNGSDDRNVGGSRGPVDENPRYGIQKNLEAVEARQRILEQWSSRATMFSLTIEGTKNCLARQLACNNGGAWFSLD</sequence>
<organism evidence="2 3">
    <name type="scientific">Ostreobium quekettii</name>
    <dbReference type="NCBI Taxonomy" id="121088"/>
    <lineage>
        <taxon>Eukaryota</taxon>
        <taxon>Viridiplantae</taxon>
        <taxon>Chlorophyta</taxon>
        <taxon>core chlorophytes</taxon>
        <taxon>Ulvophyceae</taxon>
        <taxon>TCBD clade</taxon>
        <taxon>Bryopsidales</taxon>
        <taxon>Ostreobineae</taxon>
        <taxon>Ostreobiaceae</taxon>
        <taxon>Ostreobium</taxon>
    </lineage>
</organism>
<proteinExistence type="predicted"/>
<protein>
    <submittedName>
        <fullName evidence="2">Uncharacterized protein</fullName>
    </submittedName>
</protein>
<evidence type="ECO:0000313" key="3">
    <source>
        <dbReference type="Proteomes" id="UP000708148"/>
    </source>
</evidence>
<evidence type="ECO:0000313" key="2">
    <source>
        <dbReference type="EMBL" id="CAD7705420.1"/>
    </source>
</evidence>
<keyword evidence="3" id="KW-1185">Reference proteome</keyword>
<feature type="non-terminal residue" evidence="2">
    <location>
        <position position="98"/>
    </location>
</feature>
<name>A0A8S1JDU4_9CHLO</name>
<reference evidence="2" key="1">
    <citation type="submission" date="2020-12" db="EMBL/GenBank/DDBJ databases">
        <authorList>
            <person name="Iha C."/>
        </authorList>
    </citation>
    <scope>NUCLEOTIDE SEQUENCE</scope>
</reference>
<dbReference type="EMBL" id="CAJHUC010003122">
    <property type="protein sequence ID" value="CAD7705420.1"/>
    <property type="molecule type" value="Genomic_DNA"/>
</dbReference>